<dbReference type="AlphaFoldDB" id="A0A2U2HN14"/>
<feature type="non-terminal residue" evidence="6">
    <location>
        <position position="327"/>
    </location>
</feature>
<dbReference type="PROSITE" id="PS00108">
    <property type="entry name" value="PROTEIN_KINASE_ST"/>
    <property type="match status" value="1"/>
</dbReference>
<dbReference type="SMART" id="SM00220">
    <property type="entry name" value="S_TKc"/>
    <property type="match status" value="1"/>
</dbReference>
<comment type="caution">
    <text evidence="6">The sequence shown here is derived from an EMBL/GenBank/DDBJ whole genome shotgun (WGS) entry which is preliminary data.</text>
</comment>
<dbReference type="Proteomes" id="UP000241421">
    <property type="component" value="Unassembled WGS sequence"/>
</dbReference>
<keyword evidence="3 6" id="KW-0418">Kinase</keyword>
<dbReference type="OrthoDB" id="9768004at2"/>
<dbReference type="RefSeq" id="WP_146204385.1">
    <property type="nucleotide sequence ID" value="NZ_PXWF02000137.1"/>
</dbReference>
<evidence type="ECO:0000256" key="3">
    <source>
        <dbReference type="ARBA" id="ARBA00022777"/>
    </source>
</evidence>
<evidence type="ECO:0000313" key="7">
    <source>
        <dbReference type="Proteomes" id="UP000241421"/>
    </source>
</evidence>
<feature type="domain" description="Protein kinase" evidence="5">
    <location>
        <begin position="69"/>
        <end position="327"/>
    </location>
</feature>
<dbReference type="PANTHER" id="PTHR43289">
    <property type="entry name" value="MITOGEN-ACTIVATED PROTEIN KINASE KINASE KINASE 20-RELATED"/>
    <property type="match status" value="1"/>
</dbReference>
<evidence type="ECO:0000256" key="1">
    <source>
        <dbReference type="ARBA" id="ARBA00022679"/>
    </source>
</evidence>
<dbReference type="Gene3D" id="1.10.510.10">
    <property type="entry name" value="Transferase(Phosphotransferase) domain 1"/>
    <property type="match status" value="1"/>
</dbReference>
<dbReference type="InterPro" id="IPR011009">
    <property type="entry name" value="Kinase-like_dom_sf"/>
</dbReference>
<dbReference type="GO" id="GO:0004674">
    <property type="term" value="F:protein serine/threonine kinase activity"/>
    <property type="evidence" value="ECO:0007669"/>
    <property type="project" value="UniProtKB-KW"/>
</dbReference>
<dbReference type="InterPro" id="IPR000719">
    <property type="entry name" value="Prot_kinase_dom"/>
</dbReference>
<dbReference type="PROSITE" id="PS50011">
    <property type="entry name" value="PROTEIN_KINASE_DOM"/>
    <property type="match status" value="1"/>
</dbReference>
<dbReference type="GO" id="GO:0005524">
    <property type="term" value="F:ATP binding"/>
    <property type="evidence" value="ECO:0007669"/>
    <property type="project" value="UniProtKB-KW"/>
</dbReference>
<keyword evidence="6" id="KW-0723">Serine/threonine-protein kinase</keyword>
<evidence type="ECO:0000313" key="6">
    <source>
        <dbReference type="EMBL" id="PWF48826.1"/>
    </source>
</evidence>
<protein>
    <submittedName>
        <fullName evidence="6">Serine/threonine protein kinase</fullName>
    </submittedName>
</protein>
<accession>A0A2U2HN14</accession>
<proteinExistence type="predicted"/>
<dbReference type="InterPro" id="IPR008271">
    <property type="entry name" value="Ser/Thr_kinase_AS"/>
</dbReference>
<keyword evidence="4" id="KW-0067">ATP-binding</keyword>
<dbReference type="Pfam" id="PF00069">
    <property type="entry name" value="Pkinase"/>
    <property type="match status" value="1"/>
</dbReference>
<evidence type="ECO:0000259" key="5">
    <source>
        <dbReference type="PROSITE" id="PS50011"/>
    </source>
</evidence>
<dbReference type="Gene3D" id="3.30.200.20">
    <property type="entry name" value="Phosphorylase Kinase, domain 1"/>
    <property type="match status" value="1"/>
</dbReference>
<dbReference type="SUPFAM" id="SSF56112">
    <property type="entry name" value="Protein kinase-like (PK-like)"/>
    <property type="match status" value="1"/>
</dbReference>
<reference evidence="6 7" key="1">
    <citation type="submission" date="2018-04" db="EMBL/GenBank/DDBJ databases">
        <title>Massilia violaceinigra sp. nov., a novel purple-pigmented bacterium isolated from Tianshan glacier, Xinjiang, China.</title>
        <authorList>
            <person name="Wang H."/>
        </authorList>
    </citation>
    <scope>NUCLEOTIDE SEQUENCE [LARGE SCALE GENOMIC DNA]</scope>
    <source>
        <strain evidence="6 7">B448-2</strain>
    </source>
</reference>
<dbReference type="PANTHER" id="PTHR43289:SF6">
    <property type="entry name" value="SERINE_THREONINE-PROTEIN KINASE NEKL-3"/>
    <property type="match status" value="1"/>
</dbReference>
<keyword evidence="7" id="KW-1185">Reference proteome</keyword>
<sequence>MHTARDKLRELRALHEDGLLNLHEFERRKNAILDAAYAPPAGAWAAPANRGTELGLMAGQEIGPQNRRYRLERLIAEGGMGQVWQALDLATQAELGHSATVALKILPPRLTRSAIHARLLVEEATQARRLAHEHIVRVYEWALDPATASYFLIMECLEGEDLESLLARSGPLSLARICQLLAPVGEALGYAWDKHRLVHRDIKPGNVFLTRAGEVKLLDFGIAARARGGADAAGLEAPASSGTAGYRAPEALAPGRQPLPALDVYAVAVMVYLMADGQMPFAGERAAGWAPQRPAALTAPQWEALQLGFSLEPAARPASVGALLASL</sequence>
<name>A0A2U2HN14_9BURK</name>
<keyword evidence="2" id="KW-0547">Nucleotide-binding</keyword>
<evidence type="ECO:0000256" key="2">
    <source>
        <dbReference type="ARBA" id="ARBA00022741"/>
    </source>
</evidence>
<evidence type="ECO:0000256" key="4">
    <source>
        <dbReference type="ARBA" id="ARBA00022840"/>
    </source>
</evidence>
<dbReference type="EMBL" id="PXWF02000137">
    <property type="protein sequence ID" value="PWF48826.1"/>
    <property type="molecule type" value="Genomic_DNA"/>
</dbReference>
<organism evidence="6 7">
    <name type="scientific">Massilia glaciei</name>
    <dbReference type="NCBI Taxonomy" id="1524097"/>
    <lineage>
        <taxon>Bacteria</taxon>
        <taxon>Pseudomonadati</taxon>
        <taxon>Pseudomonadota</taxon>
        <taxon>Betaproteobacteria</taxon>
        <taxon>Burkholderiales</taxon>
        <taxon>Oxalobacteraceae</taxon>
        <taxon>Telluria group</taxon>
        <taxon>Massilia</taxon>
    </lineage>
</organism>
<keyword evidence="1" id="KW-0808">Transferase</keyword>
<gene>
    <name evidence="6" type="ORF">C7C56_009785</name>
</gene>
<dbReference type="CDD" id="cd14014">
    <property type="entry name" value="STKc_PknB_like"/>
    <property type="match status" value="1"/>
</dbReference>